<comment type="subunit">
    <text evidence="3">Core component of at least two putative endosomal tethering complexes, the homotypic fusion and vacuole protein sorting (HOPS) complex and the class C core vacuole/endosome tethering (CORVET) complex. Their common core is composed of the class C Vps proteins VPS11, VPS16, VPS18 and VPS33A, which in HOPS further associates with VPS39 and VPS41 and in CORVET with VPS8 and TGFBRAP1. Interacts with RAB5C. Interacts with STX17, MON1B. Associates with adapter protein complex 3 (AP-3) and clathrin:AP-3 complexes.</text>
</comment>
<keyword evidence="4" id="KW-0653">Protein transport</keyword>
<name>A0AAW2HN36_9NEOP</name>
<evidence type="ECO:0000259" key="6">
    <source>
        <dbReference type="Pfam" id="PF04841"/>
    </source>
</evidence>
<evidence type="ECO:0000313" key="7">
    <source>
        <dbReference type="EMBL" id="KAL0271349.1"/>
    </source>
</evidence>
<dbReference type="InterPro" id="IPR006926">
    <property type="entry name" value="Vps16_N"/>
</dbReference>
<reference evidence="7" key="1">
    <citation type="journal article" date="2024" name="Gigascience">
        <title>Chromosome-level genome of the poultry shaft louse Menopon gallinae provides insight into the host-switching and adaptive evolution of parasitic lice.</title>
        <authorList>
            <person name="Xu Y."/>
            <person name="Ma L."/>
            <person name="Liu S."/>
            <person name="Liang Y."/>
            <person name="Liu Q."/>
            <person name="He Z."/>
            <person name="Tian L."/>
            <person name="Duan Y."/>
            <person name="Cai W."/>
            <person name="Li H."/>
            <person name="Song F."/>
        </authorList>
    </citation>
    <scope>NUCLEOTIDE SEQUENCE</scope>
    <source>
        <strain evidence="7">Cailab_2023a</strain>
    </source>
</reference>
<gene>
    <name evidence="7" type="ORF">PYX00_008465</name>
</gene>
<dbReference type="Gene3D" id="1.10.150.780">
    <property type="entry name" value="Vps16, C-terminal region"/>
    <property type="match status" value="1"/>
</dbReference>
<keyword evidence="4" id="KW-0813">Transport</keyword>
<dbReference type="GO" id="GO:0016197">
    <property type="term" value="P:endosomal transport"/>
    <property type="evidence" value="ECO:0007669"/>
    <property type="project" value="TreeGrafter"/>
</dbReference>
<accession>A0AAW2HN36</accession>
<evidence type="ECO:0000256" key="4">
    <source>
        <dbReference type="PIRNR" id="PIRNR007949"/>
    </source>
</evidence>
<dbReference type="InterPro" id="IPR006925">
    <property type="entry name" value="Vps16_C"/>
</dbReference>
<dbReference type="Pfam" id="PF04841">
    <property type="entry name" value="Vps16_N"/>
    <property type="match status" value="1"/>
</dbReference>
<feature type="domain" description="Vps16 C-terminal" evidence="5">
    <location>
        <begin position="510"/>
        <end position="820"/>
    </location>
</feature>
<dbReference type="GO" id="GO:0003779">
    <property type="term" value="F:actin binding"/>
    <property type="evidence" value="ECO:0007669"/>
    <property type="project" value="TreeGrafter"/>
</dbReference>
<dbReference type="FunFam" id="1.10.150.780:FF:000001">
    <property type="entry name" value="Vacuolar protein sorting-associated protein 16 homolog"/>
    <property type="match status" value="1"/>
</dbReference>
<dbReference type="AlphaFoldDB" id="A0AAW2HN36"/>
<comment type="subcellular location">
    <subcellularLocation>
        <location evidence="4">Late endosome membrane</location>
        <topology evidence="4">Peripheral membrane protein</topology>
        <orientation evidence="4">Cytoplasmic side</orientation>
    </subcellularLocation>
    <subcellularLocation>
        <location evidence="4">Lysosome membrane</location>
        <topology evidence="4">Peripheral membrane protein</topology>
        <orientation evidence="4">Cytoplasmic side</orientation>
    </subcellularLocation>
    <text evidence="4">Cytoplasmic, peripheral membrane protein associated with late endosomes/lysosomes.</text>
</comment>
<evidence type="ECO:0000256" key="1">
    <source>
        <dbReference type="ARBA" id="ARBA00009250"/>
    </source>
</evidence>
<dbReference type="GO" id="GO:0031902">
    <property type="term" value="C:late endosome membrane"/>
    <property type="evidence" value="ECO:0007669"/>
    <property type="project" value="UniProtKB-SubCell"/>
</dbReference>
<evidence type="ECO:0000259" key="5">
    <source>
        <dbReference type="Pfam" id="PF04840"/>
    </source>
</evidence>
<dbReference type="PIRSF" id="PIRSF007949">
    <property type="entry name" value="VPS16"/>
    <property type="match status" value="1"/>
</dbReference>
<sequence length="830" mass="94555">MTAMIIADWFPLTKEISFRKFEIYAMEWPHEIDIENVVITAASYGGPIAVVRDRKKLVKVQIGGKPIINIFSSPGLLISSILWNSGVLMHLGWSSEEELLCIKDDGTVLIYDMFGTMQGMFSMGEEASATKVVEAKVFPSFTGTGVALLTTKFRVFLVTSVKEPRVRQFPQIPGPEEPPNAWEVISDRETSVIISKGRELYMLKQGKSNILEPNITENYTAIIDMCVSMDNKHLALLTDTGVLWLGSSDLEKKYCEVNTHCQSRAKQIVWCSADAVIGNWNNQLLIVGRSGAVYNYMCLNSVHLVPEIDGVRILSSFQHEMIQKVPQVTQNIFRINSTEPGSYLMEASKQYEKKSHTSYEYIDLVRDTLEIAVNQCVTAAGYEFDPKVQKLLIKAAKFGKTISPDIPSDPFVRMCRILRVLNCVRNKKIGIPLTYSQLQNLSLRTLLDRLVLRRQYKWAIEIAKYLKLPEIEGSSRILAHWACYKVKQTHLDQEQVAIEMAEKLGYAPGVSYSEIASKAADAGRTQLAIKLLDYEPQPTLQVPLLLRLGQSKSALIRALDSGNTDLVHTVILSLRETMPLGDFQMMIRGFPVAQSLYLKYCKENTPETLRDIYSQEDDYMSQAACFVRDFYDPRNASKDAALLSAIDCYNKAKNDFLSSICKEQLKLLSHQRNLEEKFSREFVGSSLHDTIYLLLKMQEIKLAEKLRSEYKISDRRFWWLRLKALAETGEWSEMDKFSKIKKSPIGYKPFVDICLEYGNKNEARKYVSRIPDELKVKYYVKLNLLAEAAQVAFEQKDVEALLYVQSNCKLDDKNVKDTIEEYMSMLKVKK</sequence>
<dbReference type="InterPro" id="IPR036322">
    <property type="entry name" value="WD40_repeat_dom_sf"/>
</dbReference>
<dbReference type="GO" id="GO:0030897">
    <property type="term" value="C:HOPS complex"/>
    <property type="evidence" value="ECO:0007669"/>
    <property type="project" value="UniProtKB-UniRule"/>
</dbReference>
<organism evidence="7">
    <name type="scientific">Menopon gallinae</name>
    <name type="common">poultry shaft louse</name>
    <dbReference type="NCBI Taxonomy" id="328185"/>
    <lineage>
        <taxon>Eukaryota</taxon>
        <taxon>Metazoa</taxon>
        <taxon>Ecdysozoa</taxon>
        <taxon>Arthropoda</taxon>
        <taxon>Hexapoda</taxon>
        <taxon>Insecta</taxon>
        <taxon>Pterygota</taxon>
        <taxon>Neoptera</taxon>
        <taxon>Paraneoptera</taxon>
        <taxon>Psocodea</taxon>
        <taxon>Troctomorpha</taxon>
        <taxon>Phthiraptera</taxon>
        <taxon>Amblycera</taxon>
        <taxon>Menoponidae</taxon>
        <taxon>Menopon</taxon>
    </lineage>
</organism>
<proteinExistence type="inferred from homology"/>
<dbReference type="InterPro" id="IPR038132">
    <property type="entry name" value="Vps16_C_sf"/>
</dbReference>
<dbReference type="GO" id="GO:0033263">
    <property type="term" value="C:CORVET complex"/>
    <property type="evidence" value="ECO:0007669"/>
    <property type="project" value="UniProtKB-UniRule"/>
</dbReference>
<dbReference type="InterPro" id="IPR016534">
    <property type="entry name" value="VPS16"/>
</dbReference>
<keyword evidence="4" id="KW-0472">Membrane</keyword>
<dbReference type="EMBL" id="JARGDH010000004">
    <property type="protein sequence ID" value="KAL0271349.1"/>
    <property type="molecule type" value="Genomic_DNA"/>
</dbReference>
<dbReference type="GO" id="GO:0042144">
    <property type="term" value="P:vacuole fusion, non-autophagic"/>
    <property type="evidence" value="ECO:0007669"/>
    <property type="project" value="TreeGrafter"/>
</dbReference>
<dbReference type="GO" id="GO:0006886">
    <property type="term" value="P:intracellular protein transport"/>
    <property type="evidence" value="ECO:0007669"/>
    <property type="project" value="InterPro"/>
</dbReference>
<comment type="similarity">
    <text evidence="1 4">Belongs to the VPS16 family.</text>
</comment>
<dbReference type="Pfam" id="PF04840">
    <property type="entry name" value="Vps16_C"/>
    <property type="match status" value="1"/>
</dbReference>
<dbReference type="SUPFAM" id="SSF50978">
    <property type="entry name" value="WD40 repeat-like"/>
    <property type="match status" value="1"/>
</dbReference>
<comment type="caution">
    <text evidence="7">The sequence shown here is derived from an EMBL/GenBank/DDBJ whole genome shotgun (WGS) entry which is preliminary data.</text>
</comment>
<keyword evidence="4" id="KW-0458">Lysosome</keyword>
<evidence type="ECO:0000256" key="2">
    <source>
        <dbReference type="ARBA" id="ARBA00017947"/>
    </source>
</evidence>
<feature type="domain" description="Vps16 N-terminal" evidence="6">
    <location>
        <begin position="6"/>
        <end position="408"/>
    </location>
</feature>
<dbReference type="PANTHER" id="PTHR12811:SF0">
    <property type="entry name" value="VACUOLAR PROTEIN SORTING-ASSOCIATED PROTEIN 16 HOMOLOG"/>
    <property type="match status" value="1"/>
</dbReference>
<keyword evidence="4" id="KW-0967">Endosome</keyword>
<comment type="function">
    <text evidence="4">Plays a role in vesicle-mediated protein trafficking to lysosomal compartments including the endocytic membrane transport and autophagic pathways. Believed to act as a core component of the putative HOPS and CORVET endosomal tethering complexes.</text>
</comment>
<evidence type="ECO:0000256" key="3">
    <source>
        <dbReference type="ARBA" id="ARBA00061859"/>
    </source>
</evidence>
<dbReference type="GO" id="GO:0005765">
    <property type="term" value="C:lysosomal membrane"/>
    <property type="evidence" value="ECO:0007669"/>
    <property type="project" value="UniProtKB-SubCell"/>
</dbReference>
<protein>
    <recommendedName>
        <fullName evidence="2 4">Vacuolar protein sorting-associated protein 16 homolog</fullName>
    </recommendedName>
</protein>
<dbReference type="PANTHER" id="PTHR12811">
    <property type="entry name" value="VACUOLAR PROTEIN SORTING VPS16"/>
    <property type="match status" value="1"/>
</dbReference>